<feature type="transmembrane region" description="Helical" evidence="10">
    <location>
        <begin position="108"/>
        <end position="126"/>
    </location>
</feature>
<comment type="subcellular location">
    <subcellularLocation>
        <location evidence="1">Cell inner membrane</location>
        <topology evidence="1">Multi-pass membrane protein</topology>
    </subcellularLocation>
    <subcellularLocation>
        <location evidence="9">Cell membrane</location>
        <topology evidence="9">Multi-pass membrane protein</topology>
    </subcellularLocation>
</comment>
<comment type="catalytic activity">
    <reaction evidence="9">
        <text>Typically cleaves a -Gly-|-Phe- bond to release an N-terminal, basic peptide of 5-8 residues from type IV prepilin, and then N-methylates the new N-terminal amino group, the methyl donor being S-adenosyl-L-methionine.</text>
        <dbReference type="EC" id="3.4.23.43"/>
    </reaction>
</comment>
<evidence type="ECO:0000259" key="11">
    <source>
        <dbReference type="Pfam" id="PF01478"/>
    </source>
</evidence>
<evidence type="ECO:0000256" key="1">
    <source>
        <dbReference type="ARBA" id="ARBA00004429"/>
    </source>
</evidence>
<dbReference type="InterPro" id="IPR014032">
    <property type="entry name" value="Peptidase_A24A_bac"/>
</dbReference>
<proteinExistence type="inferred from homology"/>
<evidence type="ECO:0000256" key="5">
    <source>
        <dbReference type="ARBA" id="ARBA00022692"/>
    </source>
</evidence>
<evidence type="ECO:0000256" key="6">
    <source>
        <dbReference type="ARBA" id="ARBA00022989"/>
    </source>
</evidence>
<dbReference type="EC" id="3.4.23.43" evidence="9"/>
<evidence type="ECO:0000256" key="7">
    <source>
        <dbReference type="ARBA" id="ARBA00023136"/>
    </source>
</evidence>
<dbReference type="GO" id="GO:0004190">
    <property type="term" value="F:aspartic-type endopeptidase activity"/>
    <property type="evidence" value="ECO:0007669"/>
    <property type="project" value="UniProtKB-EC"/>
</dbReference>
<sequence>MIPKAVPPFTIPFMAFIFGACVGSFLNVCIYRVPRGKSILFPGSSCPTCGHAIPFYFNIPILSYIILRGQCHQCHTPFSMRYPAVEILTALAALATVARFGISVQSGVWFTFLCTLIVVAFIDYDFQIIPDIISLPGIPVFALASVLSGHHPWQTSLAGILMGGGSLYAVAMIYYFIRKEEGMGGGDIKLLAMIGAATGWQGVLFTLFAGSLLGTLAGCVIMMAKRTMAPRLRIPFGPYLSMGAITYIFKGKALIQWYFALIY</sequence>
<keyword evidence="9" id="KW-0511">Multifunctional enzyme</keyword>
<dbReference type="EC" id="2.1.1.-" evidence="9"/>
<dbReference type="PROSITE" id="PS51257">
    <property type="entry name" value="PROKAR_LIPOPROTEIN"/>
    <property type="match status" value="1"/>
</dbReference>
<dbReference type="GO" id="GO:0008168">
    <property type="term" value="F:methyltransferase activity"/>
    <property type="evidence" value="ECO:0007669"/>
    <property type="project" value="UniProtKB-KW"/>
</dbReference>
<feature type="transmembrane region" description="Helical" evidence="10">
    <location>
        <begin position="12"/>
        <end position="33"/>
    </location>
</feature>
<dbReference type="InterPro" id="IPR050882">
    <property type="entry name" value="Prepilin_peptidase/N-MTase"/>
</dbReference>
<evidence type="ECO:0000313" key="13">
    <source>
        <dbReference type="EMBL" id="SMC46294.1"/>
    </source>
</evidence>
<dbReference type="RefSeq" id="WP_084066866.1">
    <property type="nucleotide sequence ID" value="NZ_FWXY01000002.1"/>
</dbReference>
<name>A0A1W1ZD23_9BACT</name>
<dbReference type="EMBL" id="FWXY01000002">
    <property type="protein sequence ID" value="SMC46294.1"/>
    <property type="molecule type" value="Genomic_DNA"/>
</dbReference>
<dbReference type="PANTHER" id="PTHR30487:SF0">
    <property type="entry name" value="PREPILIN LEADER PEPTIDASE_N-METHYLTRANSFERASE-RELATED"/>
    <property type="match status" value="1"/>
</dbReference>
<feature type="transmembrane region" description="Helical" evidence="10">
    <location>
        <begin position="133"/>
        <end position="151"/>
    </location>
</feature>
<keyword evidence="6 10" id="KW-1133">Transmembrane helix</keyword>
<keyword evidence="4" id="KW-0997">Cell inner membrane</keyword>
<evidence type="ECO:0000256" key="4">
    <source>
        <dbReference type="ARBA" id="ARBA00022519"/>
    </source>
</evidence>
<accession>A0A1W1ZD23</accession>
<keyword evidence="9" id="KW-0645">Protease</keyword>
<keyword evidence="7 10" id="KW-0472">Membrane</keyword>
<feature type="transmembrane region" description="Helical" evidence="10">
    <location>
        <begin position="198"/>
        <end position="224"/>
    </location>
</feature>
<evidence type="ECO:0000256" key="8">
    <source>
        <dbReference type="RuleBase" id="RU003793"/>
    </source>
</evidence>
<dbReference type="GO" id="GO:0032259">
    <property type="term" value="P:methylation"/>
    <property type="evidence" value="ECO:0007669"/>
    <property type="project" value="UniProtKB-KW"/>
</dbReference>
<feature type="domain" description="Prepilin type IV endopeptidase peptidase" evidence="11">
    <location>
        <begin position="111"/>
        <end position="218"/>
    </location>
</feature>
<dbReference type="PRINTS" id="PR00864">
    <property type="entry name" value="PREPILNPTASE"/>
</dbReference>
<keyword evidence="9" id="KW-0489">Methyltransferase</keyword>
<keyword evidence="3" id="KW-1003">Cell membrane</keyword>
<evidence type="ECO:0000313" key="14">
    <source>
        <dbReference type="Proteomes" id="UP000192418"/>
    </source>
</evidence>
<evidence type="ECO:0000259" key="12">
    <source>
        <dbReference type="Pfam" id="PF06750"/>
    </source>
</evidence>
<reference evidence="13 14" key="1">
    <citation type="submission" date="2017-04" db="EMBL/GenBank/DDBJ databases">
        <authorList>
            <person name="Afonso C.L."/>
            <person name="Miller P.J."/>
            <person name="Scott M.A."/>
            <person name="Spackman E."/>
            <person name="Goraichik I."/>
            <person name="Dimitrov K.M."/>
            <person name="Suarez D.L."/>
            <person name="Swayne D.E."/>
        </authorList>
    </citation>
    <scope>NUCLEOTIDE SEQUENCE [LARGE SCALE GENOMIC DNA]</scope>
    <source>
        <strain evidence="13 14">DSM 3385</strain>
    </source>
</reference>
<evidence type="ECO:0000256" key="2">
    <source>
        <dbReference type="ARBA" id="ARBA00005801"/>
    </source>
</evidence>
<dbReference type="Gene3D" id="1.20.120.1220">
    <property type="match status" value="1"/>
</dbReference>
<keyword evidence="5 9" id="KW-0812">Transmembrane</keyword>
<keyword evidence="9" id="KW-0808">Transferase</keyword>
<keyword evidence="14" id="KW-1185">Reference proteome</keyword>
<comment type="function">
    <text evidence="9">Plays an essential role in type IV pili and type II pseudopili formation by proteolytically removing the leader sequence from substrate proteins and subsequently monomethylating the alpha-amino group of the newly exposed N-terminal phenylalanine.</text>
</comment>
<gene>
    <name evidence="13" type="ORF">SAMN02746065_102203</name>
</gene>
<protein>
    <recommendedName>
        <fullName evidence="9">Prepilin leader peptidase/N-methyltransferase</fullName>
        <ecNumber evidence="9">2.1.1.-</ecNumber>
        <ecNumber evidence="9">3.4.23.43</ecNumber>
    </recommendedName>
</protein>
<feature type="transmembrane region" description="Helical" evidence="10">
    <location>
        <begin position="236"/>
        <end position="259"/>
    </location>
</feature>
<organism evidence="13 14">
    <name type="scientific">Desulfocicer vacuolatum DSM 3385</name>
    <dbReference type="NCBI Taxonomy" id="1121400"/>
    <lineage>
        <taxon>Bacteria</taxon>
        <taxon>Pseudomonadati</taxon>
        <taxon>Thermodesulfobacteriota</taxon>
        <taxon>Desulfobacteria</taxon>
        <taxon>Desulfobacterales</taxon>
        <taxon>Desulfobacteraceae</taxon>
        <taxon>Desulfocicer</taxon>
    </lineage>
</organism>
<dbReference type="Pfam" id="PF01478">
    <property type="entry name" value="Peptidase_A24"/>
    <property type="match status" value="1"/>
</dbReference>
<dbReference type="InterPro" id="IPR010627">
    <property type="entry name" value="Prepilin_pept_A24_N"/>
</dbReference>
<dbReference type="STRING" id="1121400.SAMN02746065_102203"/>
<evidence type="ECO:0000256" key="10">
    <source>
        <dbReference type="SAM" id="Phobius"/>
    </source>
</evidence>
<evidence type="ECO:0000256" key="9">
    <source>
        <dbReference type="RuleBase" id="RU003794"/>
    </source>
</evidence>
<dbReference type="Proteomes" id="UP000192418">
    <property type="component" value="Unassembled WGS sequence"/>
</dbReference>
<dbReference type="PANTHER" id="PTHR30487">
    <property type="entry name" value="TYPE 4 PREPILIN-LIKE PROTEINS LEADER PEPTIDE-PROCESSING ENZYME"/>
    <property type="match status" value="1"/>
</dbReference>
<dbReference type="InterPro" id="IPR000045">
    <property type="entry name" value="Prepilin_IV_endopep_pep"/>
</dbReference>
<comment type="similarity">
    <text evidence="2 8">Belongs to the peptidase A24 family.</text>
</comment>
<evidence type="ECO:0000256" key="3">
    <source>
        <dbReference type="ARBA" id="ARBA00022475"/>
    </source>
</evidence>
<feature type="domain" description="Prepilin peptidase A24 N-terminal" evidence="12">
    <location>
        <begin position="17"/>
        <end position="100"/>
    </location>
</feature>
<dbReference type="GO" id="GO:0005886">
    <property type="term" value="C:plasma membrane"/>
    <property type="evidence" value="ECO:0007669"/>
    <property type="project" value="UniProtKB-SubCell"/>
</dbReference>
<keyword evidence="9" id="KW-0378">Hydrolase</keyword>
<feature type="transmembrane region" description="Helical" evidence="10">
    <location>
        <begin position="157"/>
        <end position="177"/>
    </location>
</feature>
<dbReference type="AlphaFoldDB" id="A0A1W1ZD23"/>
<dbReference type="Pfam" id="PF06750">
    <property type="entry name" value="A24_N_bact"/>
    <property type="match status" value="1"/>
</dbReference>
<dbReference type="GO" id="GO:0006465">
    <property type="term" value="P:signal peptide processing"/>
    <property type="evidence" value="ECO:0007669"/>
    <property type="project" value="TreeGrafter"/>
</dbReference>